<accession>A0A212L900</accession>
<feature type="region of interest" description="Disordered" evidence="1">
    <location>
        <begin position="72"/>
        <end position="94"/>
    </location>
</feature>
<organism evidence="2">
    <name type="scientific">uncultured Desulfovibrio sp</name>
    <dbReference type="NCBI Taxonomy" id="167968"/>
    <lineage>
        <taxon>Bacteria</taxon>
        <taxon>Pseudomonadati</taxon>
        <taxon>Thermodesulfobacteriota</taxon>
        <taxon>Desulfovibrionia</taxon>
        <taxon>Desulfovibrionales</taxon>
        <taxon>Desulfovibrionaceae</taxon>
        <taxon>Desulfovibrio</taxon>
        <taxon>environmental samples</taxon>
    </lineage>
</organism>
<name>A0A212L900_9BACT</name>
<dbReference type="EMBL" id="FMJC01000002">
    <property type="protein sequence ID" value="SCM73967.1"/>
    <property type="molecule type" value="Genomic_DNA"/>
</dbReference>
<proteinExistence type="predicted"/>
<dbReference type="AlphaFoldDB" id="A0A212L900"/>
<reference evidence="2" key="1">
    <citation type="submission" date="2016-08" db="EMBL/GenBank/DDBJ databases">
        <authorList>
            <person name="Seilhamer J.J."/>
        </authorList>
    </citation>
    <scope>NUCLEOTIDE SEQUENCE</scope>
    <source>
        <strain evidence="2">86-1</strain>
    </source>
</reference>
<feature type="compositionally biased region" description="Low complexity" evidence="1">
    <location>
        <begin position="75"/>
        <end position="88"/>
    </location>
</feature>
<dbReference type="RefSeq" id="WP_179980947.1">
    <property type="nucleotide sequence ID" value="NZ_LT608333.1"/>
</dbReference>
<sequence>MPAASPRARKTRKSSRLLDSLEQRLDLLTRTLGEAEIAGKSIDIVKEIKELHAILRSLREVDAPDAPPKIVVVWGGPPSSSSGKGSLSEDNAAP</sequence>
<gene>
    <name evidence="2" type="ORF">KL86DES1_21651</name>
</gene>
<evidence type="ECO:0000313" key="2">
    <source>
        <dbReference type="EMBL" id="SCM73967.1"/>
    </source>
</evidence>
<evidence type="ECO:0000256" key="1">
    <source>
        <dbReference type="SAM" id="MobiDB-lite"/>
    </source>
</evidence>
<protein>
    <submittedName>
        <fullName evidence="2">Uncharacterized protein</fullName>
    </submittedName>
</protein>